<gene>
    <name evidence="1" type="ORF">LTS18_014420</name>
</gene>
<name>A0ACC3DH03_9PEZI</name>
<evidence type="ECO:0000313" key="2">
    <source>
        <dbReference type="Proteomes" id="UP001186974"/>
    </source>
</evidence>
<organism evidence="1 2">
    <name type="scientific">Coniosporium uncinatum</name>
    <dbReference type="NCBI Taxonomy" id="93489"/>
    <lineage>
        <taxon>Eukaryota</taxon>
        <taxon>Fungi</taxon>
        <taxon>Dikarya</taxon>
        <taxon>Ascomycota</taxon>
        <taxon>Pezizomycotina</taxon>
        <taxon>Dothideomycetes</taxon>
        <taxon>Dothideomycetes incertae sedis</taxon>
        <taxon>Coniosporium</taxon>
    </lineage>
</organism>
<dbReference type="Proteomes" id="UP001186974">
    <property type="component" value="Unassembled WGS sequence"/>
</dbReference>
<dbReference type="EMBL" id="JAWDJW010004614">
    <property type="protein sequence ID" value="KAK3073537.1"/>
    <property type="molecule type" value="Genomic_DNA"/>
</dbReference>
<proteinExistence type="predicted"/>
<sequence>MARDSLSSEHVPWSEYGIFTEEQSSLIFTAVLRLLEIPVGQASSAYSTLVDYSAGLAVMLDRDHRKHPVAHHIARWIIMSLSPACLDSPNSILANLEGLIQAVETFFHPSNSGSWTKTLSQLVYYLSDFFVMRWNREHSGEMDVPPERRLNEAVKERFVLCLREVIFMGIFAKSGTAVNFSLSTLQSLAYLEPKLILPGALQRIYPAMKGLVEVHRTISAIRSLQMLTRVMSRTKGFRCHVTTLLGLALPGIDPNDLDKTLHTLAYIQAVCYNVPLHDLTKEKPTKDPLDTAGNDDCMDEADTPVEDTIGTGIAIEWITEQVDRLEEHTVGLELDYETELTDEQEEIILRSSTTGLSEFLISFLGRVFTLLENLPDASR</sequence>
<evidence type="ECO:0000313" key="1">
    <source>
        <dbReference type="EMBL" id="KAK3073537.1"/>
    </source>
</evidence>
<protein>
    <submittedName>
        <fullName evidence="1">Uncharacterized protein</fullName>
    </submittedName>
</protein>
<reference evidence="1" key="1">
    <citation type="submission" date="2024-09" db="EMBL/GenBank/DDBJ databases">
        <title>Black Yeasts Isolated from many extreme environments.</title>
        <authorList>
            <person name="Coleine C."/>
            <person name="Stajich J.E."/>
            <person name="Selbmann L."/>
        </authorList>
    </citation>
    <scope>NUCLEOTIDE SEQUENCE</scope>
    <source>
        <strain evidence="1">CCFEE 5737</strain>
    </source>
</reference>
<comment type="caution">
    <text evidence="1">The sequence shown here is derived from an EMBL/GenBank/DDBJ whole genome shotgun (WGS) entry which is preliminary data.</text>
</comment>
<keyword evidence="2" id="KW-1185">Reference proteome</keyword>
<accession>A0ACC3DH03</accession>
<feature type="non-terminal residue" evidence="1">
    <location>
        <position position="379"/>
    </location>
</feature>